<dbReference type="HOGENOM" id="CLU_803947_0_0_0"/>
<accession>C1DUV3</accession>
<keyword evidence="1" id="KW-1133">Transmembrane helix</keyword>
<dbReference type="eggNOG" id="ENOG50339DH">
    <property type="taxonomic scope" value="Bacteria"/>
</dbReference>
<organism evidence="2 3">
    <name type="scientific">Sulfurihydrogenibium azorense (strain DSM 15241 / OCM 825 / Az-Fu1)</name>
    <dbReference type="NCBI Taxonomy" id="204536"/>
    <lineage>
        <taxon>Bacteria</taxon>
        <taxon>Pseudomonadati</taxon>
        <taxon>Aquificota</taxon>
        <taxon>Aquificia</taxon>
        <taxon>Aquificales</taxon>
        <taxon>Hydrogenothermaceae</taxon>
        <taxon>Sulfurihydrogenibium</taxon>
    </lineage>
</organism>
<proteinExistence type="predicted"/>
<keyword evidence="3" id="KW-1185">Reference proteome</keyword>
<reference evidence="2 3" key="1">
    <citation type="journal article" date="2009" name="J. Bacteriol.">
        <title>Complete and draft genome sequences of six members of the Aquificales.</title>
        <authorList>
            <person name="Reysenbach A.L."/>
            <person name="Hamamura N."/>
            <person name="Podar M."/>
            <person name="Griffiths E."/>
            <person name="Ferreira S."/>
            <person name="Hochstein R."/>
            <person name="Heidelberg J."/>
            <person name="Johnson J."/>
            <person name="Mead D."/>
            <person name="Pohorille A."/>
            <person name="Sarmiento M."/>
            <person name="Schweighofer K."/>
            <person name="Seshadri R."/>
            <person name="Voytek M.A."/>
        </authorList>
    </citation>
    <scope>NUCLEOTIDE SEQUENCE [LARGE SCALE GENOMIC DNA]</scope>
    <source>
        <strain evidence="3">Az-Fu1 / DSM 15241 / OCM 825</strain>
    </source>
</reference>
<name>C1DUV3_SULAA</name>
<dbReference type="EMBL" id="CP001229">
    <property type="protein sequence ID" value="ACN99067.1"/>
    <property type="molecule type" value="Genomic_DNA"/>
</dbReference>
<gene>
    <name evidence="2" type="ordered locus">SULAZ_0917</name>
</gene>
<feature type="transmembrane region" description="Helical" evidence="1">
    <location>
        <begin position="12"/>
        <end position="31"/>
    </location>
</feature>
<dbReference type="STRING" id="204536.SULAZ_0917"/>
<keyword evidence="1" id="KW-0812">Transmembrane</keyword>
<keyword evidence="1" id="KW-0472">Membrane</keyword>
<protein>
    <submittedName>
        <fullName evidence="2">Uncharacterized protein</fullName>
    </submittedName>
</protein>
<dbReference type="Proteomes" id="UP000001369">
    <property type="component" value="Chromosome"/>
</dbReference>
<dbReference type="SUPFAM" id="SSF48452">
    <property type="entry name" value="TPR-like"/>
    <property type="match status" value="1"/>
</dbReference>
<dbReference type="InterPro" id="IPR011990">
    <property type="entry name" value="TPR-like_helical_dom_sf"/>
</dbReference>
<dbReference type="KEGG" id="saf:SULAZ_0917"/>
<evidence type="ECO:0000313" key="2">
    <source>
        <dbReference type="EMBL" id="ACN99067.1"/>
    </source>
</evidence>
<evidence type="ECO:0000256" key="1">
    <source>
        <dbReference type="SAM" id="Phobius"/>
    </source>
</evidence>
<dbReference type="Gene3D" id="1.25.40.10">
    <property type="entry name" value="Tetratricopeptide repeat domain"/>
    <property type="match status" value="1"/>
</dbReference>
<sequence>MWKPTATKEIFSYKEIFGFVLIVVVLSVAIFPKGKIEKLIFQEDTNIDLSNIYLENLVRITDDDNLRLLLAERYINLGYKEKALTILKNLESDSNPEIRSKAKILSYKILKVEYFSKNTSVERQKELIQSMHNILLDSLNSTTDLNTLKSIYNESLSMAFVDIAYKTAMKAVSIKKDDIFWLKQAYTQALATQHYKDAQNLSYRLSKVDKDNSLKWLNEYYNISIAIKDYNSASKALKEIALIDVKNSFNYYKKLVDLYLYIKDYNSALSLIKDMYKTDTLNKSKWLDLMANVYLSQKDFSNAFNTYKEVFLLEKSLNKRKEYFKKSLEILLWSKRYDDLKTFLDTYYKDFLNDPEMAKFILKTALATGDPKFAHKVALEIKQRGF</sequence>
<evidence type="ECO:0000313" key="3">
    <source>
        <dbReference type="Proteomes" id="UP000001369"/>
    </source>
</evidence>
<dbReference type="AlphaFoldDB" id="C1DUV3"/>